<dbReference type="AlphaFoldDB" id="A0A7J6Q107"/>
<organism evidence="2 3">
    <name type="scientific">Perkinsus olseni</name>
    <name type="common">Perkinsus atlanticus</name>
    <dbReference type="NCBI Taxonomy" id="32597"/>
    <lineage>
        <taxon>Eukaryota</taxon>
        <taxon>Sar</taxon>
        <taxon>Alveolata</taxon>
        <taxon>Perkinsozoa</taxon>
        <taxon>Perkinsea</taxon>
        <taxon>Perkinsida</taxon>
        <taxon>Perkinsidae</taxon>
        <taxon>Perkinsus</taxon>
    </lineage>
</organism>
<protein>
    <submittedName>
        <fullName evidence="2">Uncharacterized protein</fullName>
    </submittedName>
</protein>
<gene>
    <name evidence="2" type="ORF">FOZ62_004296</name>
</gene>
<feature type="compositionally biased region" description="Low complexity" evidence="1">
    <location>
        <begin position="148"/>
        <end position="191"/>
    </location>
</feature>
<sequence>GKGNRCSEVIRCVYGKQTLDLSESRAVDYHQCFAGQKMHGETPPYGILKNCIATKSSIAVATLSLVAATEQDPCAQMCSYVDGCAKSKYDSYCKSWQSPTVCFGLVKKADGSICFEPADADCVGEPIACGEQPTTAGPGTSSSPVEGSTTEMPVTTTAAAAPASTTESFGTSTTPSSTSDVETTTVVETPQ</sequence>
<feature type="non-terminal residue" evidence="2">
    <location>
        <position position="191"/>
    </location>
</feature>
<feature type="region of interest" description="Disordered" evidence="1">
    <location>
        <begin position="133"/>
        <end position="191"/>
    </location>
</feature>
<evidence type="ECO:0000313" key="2">
    <source>
        <dbReference type="EMBL" id="KAF4701651.1"/>
    </source>
</evidence>
<evidence type="ECO:0000256" key="1">
    <source>
        <dbReference type="SAM" id="MobiDB-lite"/>
    </source>
</evidence>
<proteinExistence type="predicted"/>
<evidence type="ECO:0000313" key="3">
    <source>
        <dbReference type="Proteomes" id="UP000574390"/>
    </source>
</evidence>
<accession>A0A7J6Q107</accession>
<dbReference type="Proteomes" id="UP000574390">
    <property type="component" value="Unassembled WGS sequence"/>
</dbReference>
<feature type="compositionally biased region" description="Polar residues" evidence="1">
    <location>
        <begin position="133"/>
        <end position="147"/>
    </location>
</feature>
<reference evidence="2 3" key="1">
    <citation type="submission" date="2020-04" db="EMBL/GenBank/DDBJ databases">
        <title>Perkinsus olseni comparative genomics.</title>
        <authorList>
            <person name="Bogema D.R."/>
        </authorList>
    </citation>
    <scope>NUCLEOTIDE SEQUENCE [LARGE SCALE GENOMIC DNA]</scope>
    <source>
        <strain evidence="2">ATCC PRA-205</strain>
    </source>
</reference>
<comment type="caution">
    <text evidence="2">The sequence shown here is derived from an EMBL/GenBank/DDBJ whole genome shotgun (WGS) entry which is preliminary data.</text>
</comment>
<name>A0A7J6Q107_PEROL</name>
<dbReference type="EMBL" id="JABANM010033206">
    <property type="protein sequence ID" value="KAF4701651.1"/>
    <property type="molecule type" value="Genomic_DNA"/>
</dbReference>